<dbReference type="EMBL" id="SDOX01000011">
    <property type="protein sequence ID" value="TFJ85571.1"/>
    <property type="molecule type" value="Genomic_DNA"/>
</dbReference>
<feature type="region of interest" description="Disordered" evidence="1">
    <location>
        <begin position="309"/>
        <end position="340"/>
    </location>
</feature>
<dbReference type="Proteomes" id="UP000355283">
    <property type="component" value="Unassembled WGS sequence"/>
</dbReference>
<gene>
    <name evidence="2" type="ORF">NSK_003080</name>
</gene>
<reference evidence="2 3" key="1">
    <citation type="submission" date="2019-01" db="EMBL/GenBank/DDBJ databases">
        <title>Nuclear Genome Assembly of the Microalgal Biofuel strain Nannochloropsis salina CCMP1776.</title>
        <authorList>
            <person name="Hovde B."/>
        </authorList>
    </citation>
    <scope>NUCLEOTIDE SEQUENCE [LARGE SCALE GENOMIC DNA]</scope>
    <source>
        <strain evidence="2 3">CCMP1776</strain>
    </source>
</reference>
<keyword evidence="3" id="KW-1185">Reference proteome</keyword>
<protein>
    <submittedName>
        <fullName evidence="2">Uncharacterized protein</fullName>
    </submittedName>
</protein>
<evidence type="ECO:0000313" key="3">
    <source>
        <dbReference type="Proteomes" id="UP000355283"/>
    </source>
</evidence>
<comment type="caution">
    <text evidence="2">The sequence shown here is derived from an EMBL/GenBank/DDBJ whole genome shotgun (WGS) entry which is preliminary data.</text>
</comment>
<accession>A0A4D9D1I1</accession>
<organism evidence="2 3">
    <name type="scientific">Nannochloropsis salina CCMP1776</name>
    <dbReference type="NCBI Taxonomy" id="1027361"/>
    <lineage>
        <taxon>Eukaryota</taxon>
        <taxon>Sar</taxon>
        <taxon>Stramenopiles</taxon>
        <taxon>Ochrophyta</taxon>
        <taxon>Eustigmatophyceae</taxon>
        <taxon>Eustigmatales</taxon>
        <taxon>Monodopsidaceae</taxon>
        <taxon>Microchloropsis</taxon>
        <taxon>Microchloropsis salina</taxon>
    </lineage>
</organism>
<sequence>MVALEEMQKAENKNGMHICKGLGKWEDIDYFPSFLHMTDHIETQKCRESDGADLLAYERDFHRLLAPLASLPSNSCASLCFAKPSYASLVVNRHSAPDWKGGPLQSLADAINLHPVGCLVNHATVTVVENGEDEMEEVGGENKAQLDPSSSLFFFTMGGLKKGTEAESTEGNKDMPCGALLEIVFDQEEVSRYRLSPGSLLRVGQHTATNLICRRLRSMNHEHEVVRGQTTLQQEQTSAAVVVCFRALSYTLGLTSSSSSSIPSVPPQKRKCIRSEVADNSKKSGNLVVNDEKALESNALAGTRVMRGARGATATKRKPKMTAGRTEMNGTAKVGDKATAPDLAHVVRDVSKPGLASKGMR</sequence>
<evidence type="ECO:0000256" key="1">
    <source>
        <dbReference type="SAM" id="MobiDB-lite"/>
    </source>
</evidence>
<dbReference type="AlphaFoldDB" id="A0A4D9D1I1"/>
<proteinExistence type="predicted"/>
<evidence type="ECO:0000313" key="2">
    <source>
        <dbReference type="EMBL" id="TFJ85571.1"/>
    </source>
</evidence>
<name>A0A4D9D1I1_9STRA</name>